<dbReference type="Gene3D" id="1.20.1250.20">
    <property type="entry name" value="MFS general substrate transporter like domains"/>
    <property type="match status" value="1"/>
</dbReference>
<feature type="signal peptide" evidence="6">
    <location>
        <begin position="1"/>
        <end position="18"/>
    </location>
</feature>
<feature type="transmembrane region" description="Helical" evidence="5">
    <location>
        <begin position="28"/>
        <end position="50"/>
    </location>
</feature>
<keyword evidence="6" id="KW-0732">Signal</keyword>
<organism evidence="7 8">
    <name type="scientific">Portunus trituberculatus</name>
    <name type="common">Swimming crab</name>
    <name type="synonym">Neptunus trituberculatus</name>
    <dbReference type="NCBI Taxonomy" id="210409"/>
    <lineage>
        <taxon>Eukaryota</taxon>
        <taxon>Metazoa</taxon>
        <taxon>Ecdysozoa</taxon>
        <taxon>Arthropoda</taxon>
        <taxon>Crustacea</taxon>
        <taxon>Multicrustacea</taxon>
        <taxon>Malacostraca</taxon>
        <taxon>Eumalacostraca</taxon>
        <taxon>Eucarida</taxon>
        <taxon>Decapoda</taxon>
        <taxon>Pleocyemata</taxon>
        <taxon>Brachyura</taxon>
        <taxon>Eubrachyura</taxon>
        <taxon>Portunoidea</taxon>
        <taxon>Portunidae</taxon>
        <taxon>Portuninae</taxon>
        <taxon>Portunus</taxon>
    </lineage>
</organism>
<reference evidence="7 8" key="1">
    <citation type="submission" date="2019-05" db="EMBL/GenBank/DDBJ databases">
        <title>Another draft genome of Portunus trituberculatus and its Hox gene families provides insights of decapod evolution.</title>
        <authorList>
            <person name="Jeong J.-H."/>
            <person name="Song I."/>
            <person name="Kim S."/>
            <person name="Choi T."/>
            <person name="Kim D."/>
            <person name="Ryu S."/>
            <person name="Kim W."/>
        </authorList>
    </citation>
    <scope>NUCLEOTIDE SEQUENCE [LARGE SCALE GENOMIC DNA]</scope>
    <source>
        <tissue evidence="7">Muscle</tissue>
    </source>
</reference>
<evidence type="ECO:0000256" key="1">
    <source>
        <dbReference type="ARBA" id="ARBA00004141"/>
    </source>
</evidence>
<feature type="chain" id="PRO_5022908781" evidence="6">
    <location>
        <begin position="19"/>
        <end position="139"/>
    </location>
</feature>
<dbReference type="EMBL" id="VSRR010007346">
    <property type="protein sequence ID" value="MPC46737.1"/>
    <property type="molecule type" value="Genomic_DNA"/>
</dbReference>
<comment type="subcellular location">
    <subcellularLocation>
        <location evidence="1">Membrane</location>
        <topology evidence="1">Multi-pass membrane protein</topology>
    </subcellularLocation>
</comment>
<evidence type="ECO:0000256" key="4">
    <source>
        <dbReference type="ARBA" id="ARBA00023136"/>
    </source>
</evidence>
<keyword evidence="8" id="KW-1185">Reference proteome</keyword>
<dbReference type="AlphaFoldDB" id="A0A5B7FN28"/>
<protein>
    <submittedName>
        <fullName evidence="7">Carcinine transporter</fullName>
    </submittedName>
</protein>
<evidence type="ECO:0000256" key="2">
    <source>
        <dbReference type="ARBA" id="ARBA00022692"/>
    </source>
</evidence>
<keyword evidence="2 5" id="KW-0812">Transmembrane</keyword>
<dbReference type="OrthoDB" id="3936150at2759"/>
<name>A0A5B7FN28_PORTR</name>
<proteinExistence type="predicted"/>
<evidence type="ECO:0000313" key="8">
    <source>
        <dbReference type="Proteomes" id="UP000324222"/>
    </source>
</evidence>
<dbReference type="SUPFAM" id="SSF103473">
    <property type="entry name" value="MFS general substrate transporter"/>
    <property type="match status" value="1"/>
</dbReference>
<dbReference type="GO" id="GO:0016020">
    <property type="term" value="C:membrane"/>
    <property type="evidence" value="ECO:0007669"/>
    <property type="project" value="UniProtKB-SubCell"/>
</dbReference>
<keyword evidence="3 5" id="KW-1133">Transmembrane helix</keyword>
<evidence type="ECO:0000256" key="5">
    <source>
        <dbReference type="SAM" id="Phobius"/>
    </source>
</evidence>
<evidence type="ECO:0000256" key="3">
    <source>
        <dbReference type="ARBA" id="ARBA00022989"/>
    </source>
</evidence>
<evidence type="ECO:0000313" key="7">
    <source>
        <dbReference type="EMBL" id="MPC46737.1"/>
    </source>
</evidence>
<evidence type="ECO:0000256" key="6">
    <source>
        <dbReference type="SAM" id="SignalP"/>
    </source>
</evidence>
<sequence length="139" mass="15405">MVSKVFITISFLVVYVQCAELYPTTHRAAGTGLTSIISSCFGITAPYIAYLAVFGAWLPYIILFVIGLVGFLAASLLPETLNTDLPQSLFDAKTFLTSEKYWSYKGRRFCASTSHNRSKNKMEGHNNMGCDSMASCDRY</sequence>
<accession>A0A5B7FN28</accession>
<keyword evidence="4 5" id="KW-0472">Membrane</keyword>
<gene>
    <name evidence="7" type="primary">CarT_11</name>
    <name evidence="7" type="ORF">E2C01_040463</name>
</gene>
<dbReference type="Proteomes" id="UP000324222">
    <property type="component" value="Unassembled WGS sequence"/>
</dbReference>
<comment type="caution">
    <text evidence="7">The sequence shown here is derived from an EMBL/GenBank/DDBJ whole genome shotgun (WGS) entry which is preliminary data.</text>
</comment>
<dbReference type="PANTHER" id="PTHR24064">
    <property type="entry name" value="SOLUTE CARRIER FAMILY 22 MEMBER"/>
    <property type="match status" value="1"/>
</dbReference>
<feature type="transmembrane region" description="Helical" evidence="5">
    <location>
        <begin position="57"/>
        <end position="77"/>
    </location>
</feature>
<dbReference type="InterPro" id="IPR036259">
    <property type="entry name" value="MFS_trans_sf"/>
</dbReference>